<evidence type="ECO:0000313" key="3">
    <source>
        <dbReference type="EMBL" id="JAW15260.1"/>
    </source>
</evidence>
<organism evidence="3">
    <name type="scientific">Panstrongylus lignarius</name>
    <dbReference type="NCBI Taxonomy" id="156445"/>
    <lineage>
        <taxon>Eukaryota</taxon>
        <taxon>Metazoa</taxon>
        <taxon>Ecdysozoa</taxon>
        <taxon>Arthropoda</taxon>
        <taxon>Hexapoda</taxon>
        <taxon>Insecta</taxon>
        <taxon>Pterygota</taxon>
        <taxon>Neoptera</taxon>
        <taxon>Paraneoptera</taxon>
        <taxon>Hemiptera</taxon>
        <taxon>Heteroptera</taxon>
        <taxon>Panheteroptera</taxon>
        <taxon>Cimicomorpha</taxon>
        <taxon>Reduviidae</taxon>
        <taxon>Triatominae</taxon>
        <taxon>Panstrongylus</taxon>
    </lineage>
</organism>
<reference evidence="3" key="1">
    <citation type="journal article" date="2018" name="PLoS Negl. Trop. Dis.">
        <title>An insight into the salivary gland and fat body transcriptome of Panstrongylus lignarius (Hemiptera: Heteroptera), the main vector of Chagas disease in Peru.</title>
        <authorList>
            <person name="Nevoa J.C."/>
            <person name="Mendes M.T."/>
            <person name="da Silva M.V."/>
            <person name="Soares S.C."/>
            <person name="Oliveira C.J.F."/>
            <person name="Ribeiro J.M.C."/>
        </authorList>
    </citation>
    <scope>NUCLEOTIDE SEQUENCE</scope>
</reference>
<protein>
    <submittedName>
        <fullName evidence="3">Putative secreted protein</fullName>
    </submittedName>
</protein>
<dbReference type="EMBL" id="GFTR01001166">
    <property type="protein sequence ID" value="JAW15260.1"/>
    <property type="molecule type" value="Transcribed_RNA"/>
</dbReference>
<proteinExistence type="predicted"/>
<evidence type="ECO:0000256" key="1">
    <source>
        <dbReference type="SAM" id="MobiDB-lite"/>
    </source>
</evidence>
<sequence length="88" mass="9785">MDLILYITFLIVSYVSAACTIITCMFYMERRLVRRSGEQSRERLAVTSDGRETRLGRAGDGDTIVNQPGEQRSSYEQRAAGGGDASFI</sequence>
<name>A0A224Y2F7_9HEMI</name>
<feature type="compositionally biased region" description="Basic and acidic residues" evidence="1">
    <location>
        <begin position="36"/>
        <end position="60"/>
    </location>
</feature>
<feature type="region of interest" description="Disordered" evidence="1">
    <location>
        <begin position="36"/>
        <end position="88"/>
    </location>
</feature>
<accession>A0A224Y2F7</accession>
<keyword evidence="2" id="KW-0812">Transmembrane</keyword>
<dbReference type="AlphaFoldDB" id="A0A224Y2F7"/>
<feature type="compositionally biased region" description="Polar residues" evidence="1">
    <location>
        <begin position="64"/>
        <end position="76"/>
    </location>
</feature>
<evidence type="ECO:0000256" key="2">
    <source>
        <dbReference type="SAM" id="Phobius"/>
    </source>
</evidence>
<feature type="transmembrane region" description="Helical" evidence="2">
    <location>
        <begin position="6"/>
        <end position="28"/>
    </location>
</feature>
<keyword evidence="2" id="KW-0472">Membrane</keyword>
<keyword evidence="2" id="KW-1133">Transmembrane helix</keyword>